<dbReference type="EMBL" id="AP029612">
    <property type="protein sequence ID" value="BFG71198.1"/>
    <property type="molecule type" value="Genomic_DNA"/>
</dbReference>
<evidence type="ECO:0008006" key="2">
    <source>
        <dbReference type="Google" id="ProtNLM"/>
    </source>
</evidence>
<protein>
    <recommendedName>
        <fullName evidence="2">DUF4595 domain-containing protein</fullName>
    </recommendedName>
</protein>
<gene>
    <name evidence="1" type="ORF">KACHI17_20790</name>
</gene>
<dbReference type="AlphaFoldDB" id="A0AAT9GKG7"/>
<name>A0AAT9GKG7_9BACT</name>
<proteinExistence type="predicted"/>
<organism evidence="1">
    <name type="scientific">Sediminibacterium sp. KACHI17</name>
    <dbReference type="NCBI Taxonomy" id="1751071"/>
    <lineage>
        <taxon>Bacteria</taxon>
        <taxon>Pseudomonadati</taxon>
        <taxon>Bacteroidota</taxon>
        <taxon>Chitinophagia</taxon>
        <taxon>Chitinophagales</taxon>
        <taxon>Chitinophagaceae</taxon>
        <taxon>Sediminibacterium</taxon>
    </lineage>
</organism>
<reference evidence="1" key="1">
    <citation type="submission" date="2024-02" db="EMBL/GenBank/DDBJ databases">
        <title>Sediminibacterium planktonica sp. nov. and Sediminibacterium longus sp. nov., isolated from surface lake and river water.</title>
        <authorList>
            <person name="Watanabe K."/>
            <person name="Takemine S."/>
            <person name="Ishii Y."/>
            <person name="Ogata Y."/>
            <person name="Shindo C."/>
            <person name="Suda W."/>
        </authorList>
    </citation>
    <scope>NUCLEOTIDE SEQUENCE</scope>
    <source>
        <strain evidence="1">KACHI17</strain>
    </source>
</reference>
<evidence type="ECO:0000313" key="1">
    <source>
        <dbReference type="EMBL" id="BFG71198.1"/>
    </source>
</evidence>
<sequence length="445" mass="51118">MYVLVTAVKENGDTIFSNRKISVMNEQGRYTTKALPVNASELVITKFLVFYSADSIYLANPKTGSIKEKSVSKALPIKFNIQKNSENQLSVPVTAVDPSENAAAYGYHQTEFGSYSTIPLLFHLSVKVGKIWYDSLPGLLTIRARYTDGQIWTREIQLSEGLTRINIPSGLKEYELDIEKWGVIMHKKLNENTIHSGDHIHLTAEKEARYLISESVFIDNGAGYIPDSKKYFFYDTYDRIEKTLYYQRSASQQEMALTFQSNFRYHSGNKWDTILRYNAAGELVGYLSRTFNNDKVISAQEKNYDYYTNADYSYHTSADRNEVNATYRFSNGNSLDYKMYFKKGNNIQDKATSSTGSIESGNYLYDTNINPFYQLDFDDLFLSGHSKNNVISSSKLYFGSFPAVVPYHVKYSYTEDGYPSEVIISYKGYTSQKHSFRMKKIYQYR</sequence>
<accession>A0AAT9GKG7</accession>